<dbReference type="Proteomes" id="UP000673691">
    <property type="component" value="Unassembled WGS sequence"/>
</dbReference>
<feature type="compositionally biased region" description="Basic and acidic residues" evidence="1">
    <location>
        <begin position="132"/>
        <end position="145"/>
    </location>
</feature>
<protein>
    <submittedName>
        <fullName evidence="2">Uncharacterized protein</fullName>
    </submittedName>
</protein>
<feature type="region of interest" description="Disordered" evidence="1">
    <location>
        <begin position="70"/>
        <end position="211"/>
    </location>
</feature>
<accession>A0A8H7ZNG5</accession>
<gene>
    <name evidence="2" type="ORF">BJ554DRAFT_4107</name>
</gene>
<name>A0A8H7ZNG5_9FUNG</name>
<dbReference type="EMBL" id="JAEFCI010012096">
    <property type="protein sequence ID" value="KAG5456213.1"/>
    <property type="molecule type" value="Genomic_DNA"/>
</dbReference>
<dbReference type="AlphaFoldDB" id="A0A8H7ZNG5"/>
<feature type="compositionally biased region" description="Basic and acidic residues" evidence="1">
    <location>
        <begin position="29"/>
        <end position="50"/>
    </location>
</feature>
<sequence length="211" mass="23291">MFERFDSRVRRPLRGVFGPPAEQLPPQHALRDPHEEPLRPRADFLRRPDLPGRFPRASLGRVRRAFFQSGGPLLAEQAPGGPSPPAEPAPPGRALFRRRPCAPAAGRLRPVQGPREAVRRSQPRCRRRSLRGSRENGRAQRRGKEQSGVGGQAVGNGRAQEGGRTSPAFDTPAAEQCAAAPAARRMKKSGYRKPFPPHIFSPAPWRSLLFS</sequence>
<evidence type="ECO:0000313" key="3">
    <source>
        <dbReference type="Proteomes" id="UP000673691"/>
    </source>
</evidence>
<feature type="compositionally biased region" description="Pro residues" evidence="1">
    <location>
        <begin position="81"/>
        <end position="91"/>
    </location>
</feature>
<feature type="non-terminal residue" evidence="2">
    <location>
        <position position="211"/>
    </location>
</feature>
<organism evidence="2 3">
    <name type="scientific">Olpidium bornovanus</name>
    <dbReference type="NCBI Taxonomy" id="278681"/>
    <lineage>
        <taxon>Eukaryota</taxon>
        <taxon>Fungi</taxon>
        <taxon>Fungi incertae sedis</taxon>
        <taxon>Olpidiomycota</taxon>
        <taxon>Olpidiomycotina</taxon>
        <taxon>Olpidiomycetes</taxon>
        <taxon>Olpidiales</taxon>
        <taxon>Olpidiaceae</taxon>
        <taxon>Olpidium</taxon>
    </lineage>
</organism>
<evidence type="ECO:0000313" key="2">
    <source>
        <dbReference type="EMBL" id="KAG5456213.1"/>
    </source>
</evidence>
<feature type="region of interest" description="Disordered" evidence="1">
    <location>
        <begin position="1"/>
        <end position="56"/>
    </location>
</feature>
<proteinExistence type="predicted"/>
<comment type="caution">
    <text evidence="2">The sequence shown here is derived from an EMBL/GenBank/DDBJ whole genome shotgun (WGS) entry which is preliminary data.</text>
</comment>
<feature type="compositionally biased region" description="Low complexity" evidence="1">
    <location>
        <begin position="173"/>
        <end position="183"/>
    </location>
</feature>
<keyword evidence="3" id="KW-1185">Reference proteome</keyword>
<reference evidence="2 3" key="1">
    <citation type="journal article" name="Sci. Rep.">
        <title>Genome-scale phylogenetic analyses confirm Olpidium as the closest living zoosporic fungus to the non-flagellated, terrestrial fungi.</title>
        <authorList>
            <person name="Chang Y."/>
            <person name="Rochon D."/>
            <person name="Sekimoto S."/>
            <person name="Wang Y."/>
            <person name="Chovatia M."/>
            <person name="Sandor L."/>
            <person name="Salamov A."/>
            <person name="Grigoriev I.V."/>
            <person name="Stajich J.E."/>
            <person name="Spatafora J.W."/>
        </authorList>
    </citation>
    <scope>NUCLEOTIDE SEQUENCE [LARGE SCALE GENOMIC DNA]</scope>
    <source>
        <strain evidence="2">S191</strain>
    </source>
</reference>
<feature type="compositionally biased region" description="Basic residues" evidence="1">
    <location>
        <begin position="121"/>
        <end position="131"/>
    </location>
</feature>
<evidence type="ECO:0000256" key="1">
    <source>
        <dbReference type="SAM" id="MobiDB-lite"/>
    </source>
</evidence>